<keyword evidence="1 2" id="KW-0732">Signal</keyword>
<dbReference type="Proteomes" id="UP000782610">
    <property type="component" value="Unassembled WGS sequence"/>
</dbReference>
<dbReference type="GO" id="GO:0004866">
    <property type="term" value="F:endopeptidase inhibitor activity"/>
    <property type="evidence" value="ECO:0007669"/>
    <property type="project" value="InterPro"/>
</dbReference>
<dbReference type="InterPro" id="IPR021140">
    <property type="entry name" value="Inh/Omp19"/>
</dbReference>
<name>A0A933L5A0_9HYPH</name>
<evidence type="ECO:0000256" key="2">
    <source>
        <dbReference type="SAM" id="SignalP"/>
    </source>
</evidence>
<dbReference type="Pfam" id="PF02974">
    <property type="entry name" value="Inh"/>
    <property type="match status" value="1"/>
</dbReference>
<dbReference type="SUPFAM" id="SSF50882">
    <property type="entry name" value="beta-Barrel protease inhibitors"/>
    <property type="match status" value="1"/>
</dbReference>
<evidence type="ECO:0000256" key="1">
    <source>
        <dbReference type="ARBA" id="ARBA00022729"/>
    </source>
</evidence>
<feature type="chain" id="PRO_5036898328" evidence="2">
    <location>
        <begin position="25"/>
        <end position="147"/>
    </location>
</feature>
<evidence type="ECO:0000259" key="3">
    <source>
        <dbReference type="Pfam" id="PF02974"/>
    </source>
</evidence>
<feature type="signal peptide" evidence="2">
    <location>
        <begin position="1"/>
        <end position="24"/>
    </location>
</feature>
<comment type="caution">
    <text evidence="4">The sequence shown here is derived from an EMBL/GenBank/DDBJ whole genome shotgun (WGS) entry which is preliminary data.</text>
</comment>
<proteinExistence type="predicted"/>
<dbReference type="AlphaFoldDB" id="A0A933L5A0"/>
<dbReference type="EMBL" id="JACRAF010000064">
    <property type="protein sequence ID" value="MBI4923896.1"/>
    <property type="molecule type" value="Genomic_DNA"/>
</dbReference>
<organism evidence="4 5">
    <name type="scientific">Devosia nanyangense</name>
    <dbReference type="NCBI Taxonomy" id="1228055"/>
    <lineage>
        <taxon>Bacteria</taxon>
        <taxon>Pseudomonadati</taxon>
        <taxon>Pseudomonadota</taxon>
        <taxon>Alphaproteobacteria</taxon>
        <taxon>Hyphomicrobiales</taxon>
        <taxon>Devosiaceae</taxon>
        <taxon>Devosia</taxon>
    </lineage>
</organism>
<evidence type="ECO:0000313" key="4">
    <source>
        <dbReference type="EMBL" id="MBI4923896.1"/>
    </source>
</evidence>
<feature type="domain" description="Alkaline proteinase inhibitor/ Outer membrane lipoprotein Omp19" evidence="3">
    <location>
        <begin position="37"/>
        <end position="121"/>
    </location>
</feature>
<evidence type="ECO:0000313" key="5">
    <source>
        <dbReference type="Proteomes" id="UP000782610"/>
    </source>
</evidence>
<dbReference type="Gene3D" id="2.40.128.10">
    <property type="match status" value="1"/>
</dbReference>
<protein>
    <submittedName>
        <fullName evidence="4">AprI/Inh family metalloprotease inhibitor</fullName>
    </submittedName>
</protein>
<reference evidence="4" key="1">
    <citation type="submission" date="2020-07" db="EMBL/GenBank/DDBJ databases">
        <title>Huge and variable diversity of episymbiotic CPR bacteria and DPANN archaea in groundwater ecosystems.</title>
        <authorList>
            <person name="He C.Y."/>
            <person name="Keren R."/>
            <person name="Whittaker M."/>
            <person name="Farag I.F."/>
            <person name="Doudna J."/>
            <person name="Cate J.H.D."/>
            <person name="Banfield J.F."/>
        </authorList>
    </citation>
    <scope>NUCLEOTIDE SEQUENCE</scope>
    <source>
        <strain evidence="4">NC_groundwater_1586_Pr3_B-0.1um_66_15</strain>
    </source>
</reference>
<accession>A0A933L5A0</accession>
<gene>
    <name evidence="4" type="ORF">HY834_19355</name>
</gene>
<sequence length="147" mass="15525">MIRLVSAARFAAILAAFAAAPALAQDSPASSVPPELQGMIGDWNLEQEDVALPKCAITFTEDQAIGGWAAVIPEPCPAPYPVAAALAAWNVDPEDGSVLLLDAERHVTLRLFEDEDGLYDTDPAVVPRFYLTVPYDEDGAGGEADAD</sequence>
<dbReference type="InterPro" id="IPR016085">
    <property type="entry name" value="Protease_inh_B-barrel_dom"/>
</dbReference>